<accession>A0A165B483</accession>
<keyword evidence="5" id="KW-0808">Transferase</keyword>
<dbReference type="GeneID" id="63827287"/>
<dbReference type="RefSeq" id="XP_040757934.1">
    <property type="nucleotide sequence ID" value="XM_040910258.1"/>
</dbReference>
<dbReference type="GO" id="GO:0005789">
    <property type="term" value="C:endoplasmic reticulum membrane"/>
    <property type="evidence" value="ECO:0007669"/>
    <property type="project" value="UniProtKB-SubCell"/>
</dbReference>
<dbReference type="InterPro" id="IPR052527">
    <property type="entry name" value="Metal_cation-efflux_comp"/>
</dbReference>
<feature type="transmembrane region" description="Helical" evidence="5">
    <location>
        <begin position="57"/>
        <end position="77"/>
    </location>
</feature>
<keyword evidence="4 5" id="KW-0472">Membrane</keyword>
<protein>
    <recommendedName>
        <fullName evidence="5">Protein-S-isoprenylcysteine O-methyltransferase</fullName>
        <ecNumber evidence="5">2.1.1.100</ecNumber>
    </recommendedName>
</protein>
<dbReference type="PANTHER" id="PTHR43847">
    <property type="entry name" value="BLL3993 PROTEIN"/>
    <property type="match status" value="1"/>
</dbReference>
<dbReference type="GO" id="GO:0004671">
    <property type="term" value="F:protein C-terminal S-isoprenylcysteine carboxyl O-methyltransferase activity"/>
    <property type="evidence" value="ECO:0007669"/>
    <property type="project" value="UniProtKB-EC"/>
</dbReference>
<dbReference type="GO" id="GO:0032259">
    <property type="term" value="P:methylation"/>
    <property type="evidence" value="ECO:0007669"/>
    <property type="project" value="UniProtKB-KW"/>
</dbReference>
<keyword evidence="5" id="KW-0949">S-adenosyl-L-methionine</keyword>
<dbReference type="Pfam" id="PF04140">
    <property type="entry name" value="ICMT"/>
    <property type="match status" value="1"/>
</dbReference>
<organism evidence="7 8">
    <name type="scientific">Laetiporus sulphureus 93-53</name>
    <dbReference type="NCBI Taxonomy" id="1314785"/>
    <lineage>
        <taxon>Eukaryota</taxon>
        <taxon>Fungi</taxon>
        <taxon>Dikarya</taxon>
        <taxon>Basidiomycota</taxon>
        <taxon>Agaricomycotina</taxon>
        <taxon>Agaricomycetes</taxon>
        <taxon>Polyporales</taxon>
        <taxon>Laetiporus</taxon>
    </lineage>
</organism>
<dbReference type="AlphaFoldDB" id="A0A165B483"/>
<evidence type="ECO:0000313" key="8">
    <source>
        <dbReference type="Proteomes" id="UP000076871"/>
    </source>
</evidence>
<evidence type="ECO:0000256" key="6">
    <source>
        <dbReference type="SAM" id="SignalP"/>
    </source>
</evidence>
<gene>
    <name evidence="7" type="ORF">LAESUDRAFT_732525</name>
</gene>
<name>A0A165B483_9APHY</name>
<keyword evidence="2 5" id="KW-0812">Transmembrane</keyword>
<dbReference type="InParanoid" id="A0A165B483"/>
<evidence type="ECO:0000256" key="3">
    <source>
        <dbReference type="ARBA" id="ARBA00022989"/>
    </source>
</evidence>
<dbReference type="PANTHER" id="PTHR43847:SF1">
    <property type="entry name" value="BLL3993 PROTEIN"/>
    <property type="match status" value="1"/>
</dbReference>
<feature type="signal peptide" evidence="6">
    <location>
        <begin position="1"/>
        <end position="23"/>
    </location>
</feature>
<keyword evidence="5" id="KW-0256">Endoplasmic reticulum</keyword>
<comment type="catalytic activity">
    <reaction evidence="5">
        <text>[protein]-C-terminal S-[(2E,6E)-farnesyl]-L-cysteine + S-adenosyl-L-methionine = [protein]-C-terminal S-[(2E,6E)-farnesyl]-L-cysteine methyl ester + S-adenosyl-L-homocysteine</text>
        <dbReference type="Rhea" id="RHEA:21672"/>
        <dbReference type="Rhea" id="RHEA-COMP:12125"/>
        <dbReference type="Rhea" id="RHEA-COMP:12126"/>
        <dbReference type="ChEBI" id="CHEBI:57856"/>
        <dbReference type="ChEBI" id="CHEBI:59789"/>
        <dbReference type="ChEBI" id="CHEBI:90510"/>
        <dbReference type="ChEBI" id="CHEBI:90511"/>
        <dbReference type="EC" id="2.1.1.100"/>
    </reaction>
</comment>
<dbReference type="EC" id="2.1.1.100" evidence="5"/>
<comment type="similarity">
    <text evidence="5">Belongs to the class VI-like SAM-binding methyltransferase superfamily. Isoprenylcysteine carboxyl methyltransferase family.</text>
</comment>
<proteinExistence type="inferred from homology"/>
<keyword evidence="8" id="KW-1185">Reference proteome</keyword>
<evidence type="ECO:0000256" key="4">
    <source>
        <dbReference type="ARBA" id="ARBA00023136"/>
    </source>
</evidence>
<evidence type="ECO:0000256" key="1">
    <source>
        <dbReference type="ARBA" id="ARBA00004141"/>
    </source>
</evidence>
<feature type="transmembrane region" description="Helical" evidence="5">
    <location>
        <begin position="157"/>
        <end position="179"/>
    </location>
</feature>
<feature type="transmembrane region" description="Helical" evidence="5">
    <location>
        <begin position="191"/>
        <end position="208"/>
    </location>
</feature>
<feature type="transmembrane region" description="Helical" evidence="5">
    <location>
        <begin position="98"/>
        <end position="120"/>
    </location>
</feature>
<evidence type="ECO:0000256" key="5">
    <source>
        <dbReference type="RuleBase" id="RU362022"/>
    </source>
</evidence>
<keyword evidence="5" id="KW-0489">Methyltransferase</keyword>
<evidence type="ECO:0000313" key="7">
    <source>
        <dbReference type="EMBL" id="KZT00194.1"/>
    </source>
</evidence>
<comment type="subcellular location">
    <subcellularLocation>
        <location evidence="5">Endoplasmic reticulum membrane</location>
        <topology evidence="5">Multi-pass membrane protein</topology>
    </subcellularLocation>
    <subcellularLocation>
        <location evidence="1">Membrane</location>
        <topology evidence="1">Multi-pass membrane protein</topology>
    </subcellularLocation>
</comment>
<dbReference type="EMBL" id="KV427693">
    <property type="protein sequence ID" value="KZT00194.1"/>
    <property type="molecule type" value="Genomic_DNA"/>
</dbReference>
<keyword evidence="6" id="KW-0732">Signal</keyword>
<keyword evidence="3 5" id="KW-1133">Transmembrane helix</keyword>
<sequence>MALLKVLFLLAAALSNHVAFTTSSSPPPSEDGNAKHVTHIDRISLSMVRRLFEMNKFIGWCAAACEIILIIAAEYPSTTFGKFVSTHPETMTTSSGKLAINQVFLIGFALSILGVCIRMECLHVYCRHFMSEVTIRTNGKHRLCKNGPYAVVRHPSYVGLCMNITGLVFWLGSAGSLVMESKLFESAVGRTLACLFPAGQMLAVGVLLRKALKEEELFSADFPEEWEEWAKRIPDRFIPGLI</sequence>
<evidence type="ECO:0000256" key="2">
    <source>
        <dbReference type="ARBA" id="ARBA00022692"/>
    </source>
</evidence>
<dbReference type="OrthoDB" id="422086at2759"/>
<dbReference type="InterPro" id="IPR007269">
    <property type="entry name" value="ICMT_MeTrfase"/>
</dbReference>
<feature type="chain" id="PRO_5007855473" description="Protein-S-isoprenylcysteine O-methyltransferase" evidence="6">
    <location>
        <begin position="24"/>
        <end position="242"/>
    </location>
</feature>
<dbReference type="Gene3D" id="1.20.120.1630">
    <property type="match status" value="1"/>
</dbReference>
<dbReference type="Proteomes" id="UP000076871">
    <property type="component" value="Unassembled WGS sequence"/>
</dbReference>
<reference evidence="7 8" key="1">
    <citation type="journal article" date="2016" name="Mol. Biol. Evol.">
        <title>Comparative Genomics of Early-Diverging Mushroom-Forming Fungi Provides Insights into the Origins of Lignocellulose Decay Capabilities.</title>
        <authorList>
            <person name="Nagy L.G."/>
            <person name="Riley R."/>
            <person name="Tritt A."/>
            <person name="Adam C."/>
            <person name="Daum C."/>
            <person name="Floudas D."/>
            <person name="Sun H."/>
            <person name="Yadav J.S."/>
            <person name="Pangilinan J."/>
            <person name="Larsson K.H."/>
            <person name="Matsuura K."/>
            <person name="Barry K."/>
            <person name="Labutti K."/>
            <person name="Kuo R."/>
            <person name="Ohm R.A."/>
            <person name="Bhattacharya S.S."/>
            <person name="Shirouzu T."/>
            <person name="Yoshinaga Y."/>
            <person name="Martin F.M."/>
            <person name="Grigoriev I.V."/>
            <person name="Hibbett D.S."/>
        </authorList>
    </citation>
    <scope>NUCLEOTIDE SEQUENCE [LARGE SCALE GENOMIC DNA]</scope>
    <source>
        <strain evidence="7 8">93-53</strain>
    </source>
</reference>